<sequence>MANTDNKKLMKDLESAIKELKAVHKNREAILNELTTKTKKDGK</sequence>
<dbReference type="Proteomes" id="UP000004095">
    <property type="component" value="Unassembled WGS sequence"/>
</dbReference>
<gene>
    <name evidence="2" type="ORF">M23134_01241</name>
</gene>
<name>A1ZFZ3_MICM2</name>
<evidence type="ECO:0000313" key="2">
    <source>
        <dbReference type="EMBL" id="EAY30917.1"/>
    </source>
</evidence>
<proteinExistence type="predicted"/>
<protein>
    <submittedName>
        <fullName evidence="2">Uncharacterized protein</fullName>
    </submittedName>
</protein>
<evidence type="ECO:0000313" key="3">
    <source>
        <dbReference type="Proteomes" id="UP000004095"/>
    </source>
</evidence>
<dbReference type="AlphaFoldDB" id="A1ZFZ3"/>
<organism evidence="2 3">
    <name type="scientific">Microscilla marina ATCC 23134</name>
    <dbReference type="NCBI Taxonomy" id="313606"/>
    <lineage>
        <taxon>Bacteria</taxon>
        <taxon>Pseudomonadati</taxon>
        <taxon>Bacteroidota</taxon>
        <taxon>Cytophagia</taxon>
        <taxon>Cytophagales</taxon>
        <taxon>Microscillaceae</taxon>
        <taxon>Microscilla</taxon>
    </lineage>
</organism>
<evidence type="ECO:0000256" key="1">
    <source>
        <dbReference type="SAM" id="Coils"/>
    </source>
</evidence>
<dbReference type="EMBL" id="AAWS01000005">
    <property type="protein sequence ID" value="EAY30917.1"/>
    <property type="molecule type" value="Genomic_DNA"/>
</dbReference>
<feature type="coiled-coil region" evidence="1">
    <location>
        <begin position="6"/>
        <end position="33"/>
    </location>
</feature>
<reference evidence="2 3" key="1">
    <citation type="submission" date="2007-01" db="EMBL/GenBank/DDBJ databases">
        <authorList>
            <person name="Haygood M."/>
            <person name="Podell S."/>
            <person name="Anderson C."/>
            <person name="Hopkinson B."/>
            <person name="Roe K."/>
            <person name="Barbeau K."/>
            <person name="Gaasterland T."/>
            <person name="Ferriera S."/>
            <person name="Johnson J."/>
            <person name="Kravitz S."/>
            <person name="Beeson K."/>
            <person name="Sutton G."/>
            <person name="Rogers Y.-H."/>
            <person name="Friedman R."/>
            <person name="Frazier M."/>
            <person name="Venter J.C."/>
        </authorList>
    </citation>
    <scope>NUCLEOTIDE SEQUENCE [LARGE SCALE GENOMIC DNA]</scope>
    <source>
        <strain evidence="2 3">ATCC 23134</strain>
    </source>
</reference>
<keyword evidence="1" id="KW-0175">Coiled coil</keyword>
<comment type="caution">
    <text evidence="2">The sequence shown here is derived from an EMBL/GenBank/DDBJ whole genome shotgun (WGS) entry which is preliminary data.</text>
</comment>
<keyword evidence="3" id="KW-1185">Reference proteome</keyword>
<accession>A1ZFZ3</accession>